<dbReference type="PANTHER" id="PTHR44757">
    <property type="entry name" value="DIGUANYLATE CYCLASE DGCP"/>
    <property type="match status" value="1"/>
</dbReference>
<dbReference type="SUPFAM" id="SSF55785">
    <property type="entry name" value="PYP-like sensor domain (PAS domain)"/>
    <property type="match status" value="4"/>
</dbReference>
<proteinExistence type="predicted"/>
<dbReference type="GO" id="GO:0006355">
    <property type="term" value="P:regulation of DNA-templated transcription"/>
    <property type="evidence" value="ECO:0007669"/>
    <property type="project" value="InterPro"/>
</dbReference>
<gene>
    <name evidence="5" type="ORF">C1H71_19900</name>
</gene>
<feature type="domain" description="PAS" evidence="2">
    <location>
        <begin position="434"/>
        <end position="479"/>
    </location>
</feature>
<dbReference type="PROSITE" id="PS50113">
    <property type="entry name" value="PAC"/>
    <property type="match status" value="1"/>
</dbReference>
<dbReference type="AlphaFoldDB" id="A0A7G3GF31"/>
<dbReference type="PANTHER" id="PTHR44757:SF2">
    <property type="entry name" value="BIOFILM ARCHITECTURE MAINTENANCE PROTEIN MBAA"/>
    <property type="match status" value="1"/>
</dbReference>
<dbReference type="InterPro" id="IPR000700">
    <property type="entry name" value="PAS-assoc_C"/>
</dbReference>
<feature type="domain" description="GGDEF" evidence="4">
    <location>
        <begin position="759"/>
        <end position="896"/>
    </location>
</feature>
<dbReference type="Pfam" id="PF08447">
    <property type="entry name" value="PAS_3"/>
    <property type="match status" value="1"/>
</dbReference>
<dbReference type="InterPro" id="IPR013656">
    <property type="entry name" value="PAS_4"/>
</dbReference>
<dbReference type="GO" id="GO:0003824">
    <property type="term" value="F:catalytic activity"/>
    <property type="evidence" value="ECO:0007669"/>
    <property type="project" value="UniProtKB-ARBA"/>
</dbReference>
<dbReference type="FunFam" id="3.30.70.270:FF:000001">
    <property type="entry name" value="Diguanylate cyclase domain protein"/>
    <property type="match status" value="1"/>
</dbReference>
<dbReference type="InterPro" id="IPR001610">
    <property type="entry name" value="PAC"/>
</dbReference>
<dbReference type="CDD" id="cd00130">
    <property type="entry name" value="PAS"/>
    <property type="match status" value="2"/>
</dbReference>
<dbReference type="PROSITE" id="PS50887">
    <property type="entry name" value="GGDEF"/>
    <property type="match status" value="1"/>
</dbReference>
<dbReference type="InterPro" id="IPR052155">
    <property type="entry name" value="Biofilm_reg_signaling"/>
</dbReference>
<evidence type="ECO:0000259" key="4">
    <source>
        <dbReference type="PROSITE" id="PS50887"/>
    </source>
</evidence>
<evidence type="ECO:0000259" key="2">
    <source>
        <dbReference type="PROSITE" id="PS50112"/>
    </source>
</evidence>
<dbReference type="Pfam" id="PF13426">
    <property type="entry name" value="PAS_9"/>
    <property type="match status" value="1"/>
</dbReference>
<dbReference type="SMART" id="SM00091">
    <property type="entry name" value="PAS"/>
    <property type="match status" value="4"/>
</dbReference>
<reference evidence="5 6" key="1">
    <citation type="submission" date="2018-01" db="EMBL/GenBank/DDBJ databases">
        <title>Genome sequence of Iodobacter sp. strain PCH194 isolated from Indian Trans-Himalaya.</title>
        <authorList>
            <person name="Kumar V."/>
            <person name="Thakur V."/>
            <person name="Kumar S."/>
            <person name="Singh D."/>
        </authorList>
    </citation>
    <scope>NUCLEOTIDE SEQUENCE [LARGE SCALE GENOMIC DNA]</scope>
    <source>
        <strain evidence="5 6">PCH194</strain>
    </source>
</reference>
<evidence type="ECO:0000313" key="5">
    <source>
        <dbReference type="EMBL" id="QBC45563.1"/>
    </source>
</evidence>
<sequence>MGVCALLLLFALHIHSWSVYGLFVAMYLVLRWPTHPMYPTTAYDSLALAVLLLDQKANCCYTNSHFCILASLPQEDVLGDGWLAAIHPEDQASVLAAQINLQQGFSCTIEFRIQDLSGHICWVSCLMQVVTGFSNVAYQVILFDFSAFKQPLSEAAALLCEQKQKRADLESIFNSSKDPIAVLDLQFNFSFFNQAYAKLFFSLYGIVLEINDCFLLCEFNSPDDRSNLITFWGRALQGESFSAQSELYGESFSEVSDSQGKRAALAVFDMSFNPHFNDAGDQIGAVSVLHDVTLASKTKLALLRSEELFKAATQSSLSAIYVLEVIKDESWNVKNFQIIDVNPKGFDYFDIKKQNASGLLLMDALNRINSSHLYPMFCDVFLNKKTIMSEEFSLNPFFYGSWFNYQIVAVSNGVVFTITDVSQRKKSDLAIAAYSDLQKAILDSAGSAIIVTDLNNTIRLFNRAAENMLGYQADELIAKEKPALFHQSAAVADLLADFCREIGEEPNAYFDAFAQQAKRYIQRDWIYQHRDGHSFPVELTMNVVRDLRGEITGYMGIANDISIRKLAEIKLQQSESRTSAILGSLHDSVLMMGFDGVIRDANPAALRLFAFDQLKGRSLSALFPRLGEINSKRGVAKELFVRLGVDTRRVSEVVAVNKYGDEMVMDMALAVVEVEGERVYIATLHDLTQHKLDEKKMQDTIEELESLQASLSASHEQLSCANSELSRLAHMDGLTGLANRRLFDQTLAQEWARSARSGAYLALVMLDVDYFKRYNDHFGHQAGDECLKQVSAALASALHRPGDFVARYGGEEFVLVLPNTDQDGAIQVVEVVLNQIRNLKIIHESSDAAKVVTMSAGIAVMLPLLGVDSYCLVEAADQALYQAKHLGRNRYFVAGSKV</sequence>
<dbReference type="Gene3D" id="3.30.450.20">
    <property type="entry name" value="PAS domain"/>
    <property type="match status" value="5"/>
</dbReference>
<evidence type="ECO:0000256" key="1">
    <source>
        <dbReference type="SAM" id="Coils"/>
    </source>
</evidence>
<protein>
    <recommendedName>
        <fullName evidence="7">Bacteriophytochrome cph2</fullName>
    </recommendedName>
</protein>
<keyword evidence="6" id="KW-1185">Reference proteome</keyword>
<dbReference type="InterPro" id="IPR013767">
    <property type="entry name" value="PAS_fold"/>
</dbReference>
<dbReference type="InterPro" id="IPR000160">
    <property type="entry name" value="GGDEF_dom"/>
</dbReference>
<dbReference type="EMBL" id="CP025781">
    <property type="protein sequence ID" value="QBC45563.1"/>
    <property type="molecule type" value="Genomic_DNA"/>
</dbReference>
<dbReference type="Pfam" id="PF08448">
    <property type="entry name" value="PAS_4"/>
    <property type="match status" value="1"/>
</dbReference>
<dbReference type="InterPro" id="IPR000014">
    <property type="entry name" value="PAS"/>
</dbReference>
<dbReference type="InterPro" id="IPR029787">
    <property type="entry name" value="Nucleotide_cyclase"/>
</dbReference>
<evidence type="ECO:0000313" key="6">
    <source>
        <dbReference type="Proteomes" id="UP000515917"/>
    </source>
</evidence>
<dbReference type="SMART" id="SM00086">
    <property type="entry name" value="PAC"/>
    <property type="match status" value="1"/>
</dbReference>
<dbReference type="SMART" id="SM00267">
    <property type="entry name" value="GGDEF"/>
    <property type="match status" value="1"/>
</dbReference>
<dbReference type="Pfam" id="PF00989">
    <property type="entry name" value="PAS"/>
    <property type="match status" value="1"/>
</dbReference>
<dbReference type="Pfam" id="PF00990">
    <property type="entry name" value="GGDEF"/>
    <property type="match status" value="1"/>
</dbReference>
<feature type="domain" description="PAC" evidence="3">
    <location>
        <begin position="521"/>
        <end position="573"/>
    </location>
</feature>
<dbReference type="InterPro" id="IPR035965">
    <property type="entry name" value="PAS-like_dom_sf"/>
</dbReference>
<evidence type="ECO:0000259" key="3">
    <source>
        <dbReference type="PROSITE" id="PS50113"/>
    </source>
</evidence>
<dbReference type="InterPro" id="IPR043128">
    <property type="entry name" value="Rev_trsase/Diguanyl_cyclase"/>
</dbReference>
<dbReference type="Proteomes" id="UP000515917">
    <property type="component" value="Chromosome"/>
</dbReference>
<organism evidence="5 6">
    <name type="scientific">Iodobacter fluviatilis</name>
    <dbReference type="NCBI Taxonomy" id="537"/>
    <lineage>
        <taxon>Bacteria</taxon>
        <taxon>Pseudomonadati</taxon>
        <taxon>Pseudomonadota</taxon>
        <taxon>Betaproteobacteria</taxon>
        <taxon>Neisseriales</taxon>
        <taxon>Chitinibacteraceae</taxon>
        <taxon>Iodobacter</taxon>
    </lineage>
</organism>
<dbReference type="Gene3D" id="3.30.70.270">
    <property type="match status" value="1"/>
</dbReference>
<dbReference type="InterPro" id="IPR013655">
    <property type="entry name" value="PAS_fold_3"/>
</dbReference>
<keyword evidence="1" id="KW-0175">Coiled coil</keyword>
<feature type="coiled-coil region" evidence="1">
    <location>
        <begin position="687"/>
        <end position="717"/>
    </location>
</feature>
<dbReference type="PROSITE" id="PS50112">
    <property type="entry name" value="PAS"/>
    <property type="match status" value="1"/>
</dbReference>
<dbReference type="SUPFAM" id="SSF55073">
    <property type="entry name" value="Nucleotide cyclase"/>
    <property type="match status" value="1"/>
</dbReference>
<dbReference type="KEGG" id="ifl:C1H71_19900"/>
<accession>A0A7G3GF31</accession>
<dbReference type="NCBIfam" id="TIGR00254">
    <property type="entry name" value="GGDEF"/>
    <property type="match status" value="1"/>
</dbReference>
<name>A0A7G3GF31_9NEIS</name>
<dbReference type="CDD" id="cd01949">
    <property type="entry name" value="GGDEF"/>
    <property type="match status" value="1"/>
</dbReference>
<evidence type="ECO:0008006" key="7">
    <source>
        <dbReference type="Google" id="ProtNLM"/>
    </source>
</evidence>
<dbReference type="NCBIfam" id="TIGR00229">
    <property type="entry name" value="sensory_box"/>
    <property type="match status" value="2"/>
</dbReference>